<keyword evidence="9" id="KW-1185">Reference proteome</keyword>
<evidence type="ECO:0000313" key="9">
    <source>
        <dbReference type="Proteomes" id="UP001597357"/>
    </source>
</evidence>
<dbReference type="GO" id="GO:0004519">
    <property type="term" value="F:endonuclease activity"/>
    <property type="evidence" value="ECO:0007669"/>
    <property type="project" value="UniProtKB-KW"/>
</dbReference>
<evidence type="ECO:0000259" key="7">
    <source>
        <dbReference type="Pfam" id="PF18962"/>
    </source>
</evidence>
<evidence type="ECO:0000256" key="5">
    <source>
        <dbReference type="SAM" id="MobiDB-lite"/>
    </source>
</evidence>
<dbReference type="RefSeq" id="WP_379044154.1">
    <property type="nucleotide sequence ID" value="NZ_JBHULZ010000023.1"/>
</dbReference>
<comment type="caution">
    <text evidence="8">The sequence shown here is derived from an EMBL/GenBank/DDBJ whole genome shotgun (WGS) entry which is preliminary data.</text>
</comment>
<keyword evidence="3 6" id="KW-0732">Signal</keyword>
<dbReference type="Pfam" id="PF18962">
    <property type="entry name" value="Por_Secre_tail"/>
    <property type="match status" value="1"/>
</dbReference>
<protein>
    <submittedName>
        <fullName evidence="8">Endonuclease</fullName>
    </submittedName>
</protein>
<dbReference type="SUPFAM" id="SSF141072">
    <property type="entry name" value="CalX-like"/>
    <property type="match status" value="1"/>
</dbReference>
<feature type="compositionally biased region" description="Polar residues" evidence="5">
    <location>
        <begin position="161"/>
        <end position="178"/>
    </location>
</feature>
<accession>A0ABW5SCC7</accession>
<dbReference type="InterPro" id="IPR038081">
    <property type="entry name" value="CalX-like_sf"/>
</dbReference>
<dbReference type="Pfam" id="PF04231">
    <property type="entry name" value="Endonuclease_1"/>
    <property type="match status" value="2"/>
</dbReference>
<feature type="chain" id="PRO_5047227427" evidence="6">
    <location>
        <begin position="20"/>
        <end position="648"/>
    </location>
</feature>
<dbReference type="InterPro" id="IPR007346">
    <property type="entry name" value="Endonuclease-I"/>
</dbReference>
<evidence type="ECO:0000256" key="1">
    <source>
        <dbReference type="ARBA" id="ARBA00006429"/>
    </source>
</evidence>
<dbReference type="SUPFAM" id="SSF54060">
    <property type="entry name" value="His-Me finger endonucleases"/>
    <property type="match status" value="1"/>
</dbReference>
<evidence type="ECO:0000256" key="3">
    <source>
        <dbReference type="ARBA" id="ARBA00022729"/>
    </source>
</evidence>
<evidence type="ECO:0000256" key="2">
    <source>
        <dbReference type="ARBA" id="ARBA00022722"/>
    </source>
</evidence>
<organism evidence="8 9">
    <name type="scientific">Mesonia sediminis</name>
    <dbReference type="NCBI Taxonomy" id="1703946"/>
    <lineage>
        <taxon>Bacteria</taxon>
        <taxon>Pseudomonadati</taxon>
        <taxon>Bacteroidota</taxon>
        <taxon>Flavobacteriia</taxon>
        <taxon>Flavobacteriales</taxon>
        <taxon>Flavobacteriaceae</taxon>
        <taxon>Mesonia</taxon>
    </lineage>
</organism>
<gene>
    <name evidence="8" type="ORF">ACFSQ0_03450</name>
</gene>
<dbReference type="NCBIfam" id="TIGR04183">
    <property type="entry name" value="Por_Secre_tail"/>
    <property type="match status" value="1"/>
</dbReference>
<dbReference type="EMBL" id="JBHULZ010000023">
    <property type="protein sequence ID" value="MFD2697035.1"/>
    <property type="molecule type" value="Genomic_DNA"/>
</dbReference>
<name>A0ABW5SCC7_9FLAO</name>
<keyword evidence="4" id="KW-0378">Hydrolase</keyword>
<feature type="domain" description="Secretion system C-terminal sorting" evidence="7">
    <location>
        <begin position="582"/>
        <end position="647"/>
    </location>
</feature>
<dbReference type="Gene3D" id="2.60.40.2030">
    <property type="match status" value="1"/>
</dbReference>
<keyword evidence="2" id="KW-0540">Nuclease</keyword>
<evidence type="ECO:0000313" key="8">
    <source>
        <dbReference type="EMBL" id="MFD2697035.1"/>
    </source>
</evidence>
<dbReference type="Proteomes" id="UP001597357">
    <property type="component" value="Unassembled WGS sequence"/>
</dbReference>
<dbReference type="PANTHER" id="PTHR33607:SF2">
    <property type="entry name" value="ENDONUCLEASE-1"/>
    <property type="match status" value="1"/>
</dbReference>
<dbReference type="InterPro" id="IPR026444">
    <property type="entry name" value="Secre_tail"/>
</dbReference>
<feature type="region of interest" description="Disordered" evidence="5">
    <location>
        <begin position="161"/>
        <end position="181"/>
    </location>
</feature>
<comment type="similarity">
    <text evidence="1">Belongs to the EndA/NucM nuclease family.</text>
</comment>
<dbReference type="PANTHER" id="PTHR33607">
    <property type="entry name" value="ENDONUCLEASE-1"/>
    <property type="match status" value="1"/>
</dbReference>
<reference evidence="9" key="1">
    <citation type="journal article" date="2019" name="Int. J. Syst. Evol. Microbiol.">
        <title>The Global Catalogue of Microorganisms (GCM) 10K type strain sequencing project: providing services to taxonomists for standard genome sequencing and annotation.</title>
        <authorList>
            <consortium name="The Broad Institute Genomics Platform"/>
            <consortium name="The Broad Institute Genome Sequencing Center for Infectious Disease"/>
            <person name="Wu L."/>
            <person name="Ma J."/>
        </authorList>
    </citation>
    <scope>NUCLEOTIDE SEQUENCE [LARGE SCALE GENOMIC DNA]</scope>
    <source>
        <strain evidence="9">KCTC 42255</strain>
    </source>
</reference>
<evidence type="ECO:0000256" key="4">
    <source>
        <dbReference type="ARBA" id="ARBA00022801"/>
    </source>
</evidence>
<feature type="signal peptide" evidence="6">
    <location>
        <begin position="1"/>
        <end position="19"/>
    </location>
</feature>
<proteinExistence type="inferred from homology"/>
<dbReference type="InterPro" id="IPR044925">
    <property type="entry name" value="His-Me_finger_sf"/>
</dbReference>
<evidence type="ECO:0000256" key="6">
    <source>
        <dbReference type="SAM" id="SignalP"/>
    </source>
</evidence>
<keyword evidence="8" id="KW-0255">Endonuclease</keyword>
<sequence length="648" mass="71529">MRNLIFGISLLLFSPWVNAQLVINELDCDTPSIDDQEFVELKSNTPNFDLTGFVLVFFNGSTSGGNTSYLTLDLSGYTTDVNGILLIGSSTVSPVPQYIIAPNLIQNGADAVAIYQAAPTDFPDGTLATTTNLIDALVYGTSDPTATSLLNLLGETTQIDENTNGNKDNESIQLNNQGGYDVKTPTPRQLNDGSGILLNGIQMSFNKTEFQEGESIQIQFTTEQNVAQTTSFSIQLDQGGFSSADFTGNIQLNIPAGSNTTSTTLQIIDDNLDEGDEIARVRFVNLPPELLALNNFIDLRIIDNDFSISPWGTPLNPTYNTVSSTAPSGYYSSIDQLAGNSLRDALQAIVADPNLVRAHTYSDVIDILKQADENPENNNQIWQVYTESVKQKIDFQTSSINTGTWNREHTFPRSRGGFFSIEEDETADGISVYWATNADSLRHANSDAHGLRAVDGPENSARGNKHYGQYTGPANNQGSFKGDVARSVFFLALRYNGLSIVSGYSQITGELGDLDILLNWHRNDPPDDFEMNRNNIIYTWQKNRNPFIDHPDLIEYIWGNKQGQTWNNPLSNTKVSNSVLQIYPNPAHKTLFIKGLKQRSEFTLYSSLGRLVQQGNTQGEIKLDLPSGIYFLQLESIDKSLRFKIVVQ</sequence>